<evidence type="ECO:0000313" key="3">
    <source>
        <dbReference type="Proteomes" id="UP000193411"/>
    </source>
</evidence>
<dbReference type="EMBL" id="MCFL01000043">
    <property type="protein sequence ID" value="ORZ32685.1"/>
    <property type="molecule type" value="Genomic_DNA"/>
</dbReference>
<name>A0A1Y2HDR4_9FUNG</name>
<gene>
    <name evidence="2" type="ORF">BCR44DRAFT_1231466</name>
</gene>
<accession>A0A1Y2HDR4</accession>
<organism evidence="2 3">
    <name type="scientific">Catenaria anguillulae PL171</name>
    <dbReference type="NCBI Taxonomy" id="765915"/>
    <lineage>
        <taxon>Eukaryota</taxon>
        <taxon>Fungi</taxon>
        <taxon>Fungi incertae sedis</taxon>
        <taxon>Blastocladiomycota</taxon>
        <taxon>Blastocladiomycetes</taxon>
        <taxon>Blastocladiales</taxon>
        <taxon>Catenariaceae</taxon>
        <taxon>Catenaria</taxon>
    </lineage>
</organism>
<feature type="transmembrane region" description="Helical" evidence="1">
    <location>
        <begin position="159"/>
        <end position="184"/>
    </location>
</feature>
<keyword evidence="1" id="KW-0812">Transmembrane</keyword>
<dbReference type="OrthoDB" id="10583131at2759"/>
<keyword evidence="1" id="KW-1133">Transmembrane helix</keyword>
<comment type="caution">
    <text evidence="2">The sequence shown here is derived from an EMBL/GenBank/DDBJ whole genome shotgun (WGS) entry which is preliminary data.</text>
</comment>
<dbReference type="AlphaFoldDB" id="A0A1Y2HDR4"/>
<sequence length="280" mass="31862">MAKLTPDEQGLMNKFLDTKVMVVMGVSVLISAFIFAMGVRRVTLSPTRFNLGVVACTVTFLVNDLMYWIVVSLNWFPNLFEIVRILSPIIAGGQVAGLCFERFKVFGNTSHARWYTAPVRRTLLGINYGIMVIGLGLLTSTFIGLDLSRRIPFHPWRKIIIITSAGFTVLSDFTLTVLIFRIVLQIHQALDPLTSSNGLSGSNQQVPSMTPSTDLRRRRPWRWWGGICEWDCGDGRRGIGIQTRCVQHICSRWWRHSFRGRRNRRSHAQARHGRGARKLY</sequence>
<keyword evidence="1" id="KW-0472">Membrane</keyword>
<proteinExistence type="predicted"/>
<feature type="transmembrane region" description="Helical" evidence="1">
    <location>
        <begin position="126"/>
        <end position="147"/>
    </location>
</feature>
<evidence type="ECO:0000256" key="1">
    <source>
        <dbReference type="SAM" id="Phobius"/>
    </source>
</evidence>
<keyword evidence="3" id="KW-1185">Reference proteome</keyword>
<feature type="transmembrane region" description="Helical" evidence="1">
    <location>
        <begin position="20"/>
        <end position="39"/>
    </location>
</feature>
<feature type="transmembrane region" description="Helical" evidence="1">
    <location>
        <begin position="51"/>
        <end position="70"/>
    </location>
</feature>
<dbReference type="Proteomes" id="UP000193411">
    <property type="component" value="Unassembled WGS sequence"/>
</dbReference>
<protein>
    <submittedName>
        <fullName evidence="2">Uncharacterized protein</fullName>
    </submittedName>
</protein>
<evidence type="ECO:0000313" key="2">
    <source>
        <dbReference type="EMBL" id="ORZ32685.1"/>
    </source>
</evidence>
<reference evidence="2 3" key="1">
    <citation type="submission" date="2016-07" db="EMBL/GenBank/DDBJ databases">
        <title>Pervasive Adenine N6-methylation of Active Genes in Fungi.</title>
        <authorList>
            <consortium name="DOE Joint Genome Institute"/>
            <person name="Mondo S.J."/>
            <person name="Dannebaum R.O."/>
            <person name="Kuo R.C."/>
            <person name="Labutti K."/>
            <person name="Haridas S."/>
            <person name="Kuo A."/>
            <person name="Salamov A."/>
            <person name="Ahrendt S.R."/>
            <person name="Lipzen A."/>
            <person name="Sullivan W."/>
            <person name="Andreopoulos W.B."/>
            <person name="Clum A."/>
            <person name="Lindquist E."/>
            <person name="Daum C."/>
            <person name="Ramamoorthy G.K."/>
            <person name="Gryganskyi A."/>
            <person name="Culley D."/>
            <person name="Magnuson J.K."/>
            <person name="James T.Y."/>
            <person name="O'Malley M.A."/>
            <person name="Stajich J.E."/>
            <person name="Spatafora J.W."/>
            <person name="Visel A."/>
            <person name="Grigoriev I.V."/>
        </authorList>
    </citation>
    <scope>NUCLEOTIDE SEQUENCE [LARGE SCALE GENOMIC DNA]</scope>
    <source>
        <strain evidence="2 3">PL171</strain>
    </source>
</reference>